<organism evidence="7 8">
    <name type="scientific">Vecturithrix granuli</name>
    <dbReference type="NCBI Taxonomy" id="1499967"/>
    <lineage>
        <taxon>Bacteria</taxon>
        <taxon>Candidatus Moduliflexota</taxon>
        <taxon>Candidatus Vecturitrichia</taxon>
        <taxon>Candidatus Vecturitrichales</taxon>
        <taxon>Candidatus Vecturitrichaceae</taxon>
        <taxon>Candidatus Vecturithrix</taxon>
    </lineage>
</organism>
<feature type="transmembrane region" description="Helical" evidence="6">
    <location>
        <begin position="290"/>
        <end position="309"/>
    </location>
</feature>
<keyword evidence="5 6" id="KW-0472">Membrane</keyword>
<feature type="transmembrane region" description="Helical" evidence="6">
    <location>
        <begin position="158"/>
        <end position="180"/>
    </location>
</feature>
<evidence type="ECO:0000256" key="2">
    <source>
        <dbReference type="ARBA" id="ARBA00022475"/>
    </source>
</evidence>
<feature type="transmembrane region" description="Helical" evidence="6">
    <location>
        <begin position="43"/>
        <end position="62"/>
    </location>
</feature>
<accession>A0A081BYZ7</accession>
<feature type="transmembrane region" description="Helical" evidence="6">
    <location>
        <begin position="92"/>
        <end position="115"/>
    </location>
</feature>
<keyword evidence="2" id="KW-1003">Cell membrane</keyword>
<dbReference type="HOGENOM" id="CLU_028880_4_1_0"/>
<keyword evidence="4 6" id="KW-1133">Transmembrane helix</keyword>
<gene>
    <name evidence="7" type="ORF">U27_04519</name>
</gene>
<keyword evidence="8" id="KW-1185">Reference proteome</keyword>
<dbReference type="STRING" id="1499967.U27_04519"/>
<dbReference type="InterPro" id="IPR001851">
    <property type="entry name" value="ABC_transp_permease"/>
</dbReference>
<name>A0A081BYZ7_VECG1</name>
<protein>
    <submittedName>
        <fullName evidence="7">Ribose/xylose/arabinose/galactoside ABC-type transport system, permease component</fullName>
    </submittedName>
</protein>
<keyword evidence="3 6" id="KW-0812">Transmembrane</keyword>
<dbReference type="AlphaFoldDB" id="A0A081BYZ7"/>
<feature type="transmembrane region" description="Helical" evidence="6">
    <location>
        <begin position="12"/>
        <end position="31"/>
    </location>
</feature>
<dbReference type="GO" id="GO:0022857">
    <property type="term" value="F:transmembrane transporter activity"/>
    <property type="evidence" value="ECO:0007669"/>
    <property type="project" value="InterPro"/>
</dbReference>
<feature type="transmembrane region" description="Helical" evidence="6">
    <location>
        <begin position="211"/>
        <end position="229"/>
    </location>
</feature>
<evidence type="ECO:0000256" key="5">
    <source>
        <dbReference type="ARBA" id="ARBA00023136"/>
    </source>
</evidence>
<dbReference type="Pfam" id="PF02653">
    <property type="entry name" value="BPD_transp_2"/>
    <property type="match status" value="1"/>
</dbReference>
<dbReference type="CDD" id="cd06579">
    <property type="entry name" value="TM_PBP1_transp_AraH_like"/>
    <property type="match status" value="1"/>
</dbReference>
<dbReference type="PANTHER" id="PTHR32196">
    <property type="entry name" value="ABC TRANSPORTER PERMEASE PROTEIN YPHD-RELATED-RELATED"/>
    <property type="match status" value="1"/>
</dbReference>
<feature type="transmembrane region" description="Helical" evidence="6">
    <location>
        <begin position="121"/>
        <end position="138"/>
    </location>
</feature>
<dbReference type="eggNOG" id="COG1172">
    <property type="taxonomic scope" value="Bacteria"/>
</dbReference>
<evidence type="ECO:0000256" key="1">
    <source>
        <dbReference type="ARBA" id="ARBA00004651"/>
    </source>
</evidence>
<dbReference type="Proteomes" id="UP000030661">
    <property type="component" value="Unassembled WGS sequence"/>
</dbReference>
<sequence length="313" mass="33484">MKFEKKNLLNNQWFFLLLVVIGLSVITGIINPKYFYLRNVINILEQISVLGLVASGATILMISGNFDISVGATIGLASCIMAIFMKNDMPSVPAVSIGVCVAILCCFFVGLNSILFRAPSFIISLACIGIFKGIALALTEGTIQTIYGKFEMIGALRIFNVIPLLFIISLLGYIAVHIILTYTRLGRRVYAIGSNRQAAYRSGIAVNKNTLIFFTLNGLLVGIAAMLLLSRVGAVQPSTGSGIELQAIGAVVIGGAPMTGGKGKIIGTFFGVLLMGVLSNVLNMLRVNPYFQDITFGALIIVSLAITAFSQRD</sequence>
<feature type="transmembrane region" description="Helical" evidence="6">
    <location>
        <begin position="68"/>
        <end position="85"/>
    </location>
</feature>
<feature type="transmembrane region" description="Helical" evidence="6">
    <location>
        <begin position="265"/>
        <end position="284"/>
    </location>
</feature>
<dbReference type="PANTHER" id="PTHR32196:SF72">
    <property type="entry name" value="RIBOSE IMPORT PERMEASE PROTEIN RBSC"/>
    <property type="match status" value="1"/>
</dbReference>
<proteinExistence type="predicted"/>
<evidence type="ECO:0000313" key="7">
    <source>
        <dbReference type="EMBL" id="GAK57552.1"/>
    </source>
</evidence>
<dbReference type="GO" id="GO:0005886">
    <property type="term" value="C:plasma membrane"/>
    <property type="evidence" value="ECO:0007669"/>
    <property type="project" value="UniProtKB-SubCell"/>
</dbReference>
<evidence type="ECO:0000256" key="6">
    <source>
        <dbReference type="SAM" id="Phobius"/>
    </source>
</evidence>
<reference evidence="7 8" key="1">
    <citation type="journal article" date="2015" name="PeerJ">
        <title>First genomic representation of candidate bacterial phylum KSB3 points to enhanced environmental sensing as a trigger of wastewater bulking.</title>
        <authorList>
            <person name="Sekiguchi Y."/>
            <person name="Ohashi A."/>
            <person name="Parks D.H."/>
            <person name="Yamauchi T."/>
            <person name="Tyson G.W."/>
            <person name="Hugenholtz P."/>
        </authorList>
    </citation>
    <scope>NUCLEOTIDE SEQUENCE [LARGE SCALE GENOMIC DNA]</scope>
</reference>
<evidence type="ECO:0000313" key="8">
    <source>
        <dbReference type="Proteomes" id="UP000030661"/>
    </source>
</evidence>
<evidence type="ECO:0000256" key="4">
    <source>
        <dbReference type="ARBA" id="ARBA00022989"/>
    </source>
</evidence>
<evidence type="ECO:0000256" key="3">
    <source>
        <dbReference type="ARBA" id="ARBA00022692"/>
    </source>
</evidence>
<dbReference type="EMBL" id="DF820466">
    <property type="protein sequence ID" value="GAK57552.1"/>
    <property type="molecule type" value="Genomic_DNA"/>
</dbReference>
<comment type="subcellular location">
    <subcellularLocation>
        <location evidence="1">Cell membrane</location>
        <topology evidence="1">Multi-pass membrane protein</topology>
    </subcellularLocation>
</comment>